<dbReference type="Proteomes" id="UP000823749">
    <property type="component" value="Chromosome 12"/>
</dbReference>
<protein>
    <recommendedName>
        <fullName evidence="5">Transmembrane protein</fullName>
    </recommendedName>
</protein>
<keyword evidence="2" id="KW-0812">Transmembrane</keyword>
<feature type="transmembrane region" description="Helical" evidence="2">
    <location>
        <begin position="169"/>
        <end position="193"/>
    </location>
</feature>
<evidence type="ECO:0000313" key="3">
    <source>
        <dbReference type="EMBL" id="KAG5521536.1"/>
    </source>
</evidence>
<name>A0AAV6HYM3_9ERIC</name>
<keyword evidence="2" id="KW-1133">Transmembrane helix</keyword>
<keyword evidence="4" id="KW-1185">Reference proteome</keyword>
<feature type="transmembrane region" description="Helical" evidence="2">
    <location>
        <begin position="136"/>
        <end position="157"/>
    </location>
</feature>
<proteinExistence type="predicted"/>
<feature type="compositionally biased region" description="Low complexity" evidence="1">
    <location>
        <begin position="51"/>
        <end position="66"/>
    </location>
</feature>
<organism evidence="3 4">
    <name type="scientific">Rhododendron griersonianum</name>
    <dbReference type="NCBI Taxonomy" id="479676"/>
    <lineage>
        <taxon>Eukaryota</taxon>
        <taxon>Viridiplantae</taxon>
        <taxon>Streptophyta</taxon>
        <taxon>Embryophyta</taxon>
        <taxon>Tracheophyta</taxon>
        <taxon>Spermatophyta</taxon>
        <taxon>Magnoliopsida</taxon>
        <taxon>eudicotyledons</taxon>
        <taxon>Gunneridae</taxon>
        <taxon>Pentapetalae</taxon>
        <taxon>asterids</taxon>
        <taxon>Ericales</taxon>
        <taxon>Ericaceae</taxon>
        <taxon>Ericoideae</taxon>
        <taxon>Rhodoreae</taxon>
        <taxon>Rhododendron</taxon>
    </lineage>
</organism>
<reference evidence="3" key="1">
    <citation type="submission" date="2020-08" db="EMBL/GenBank/DDBJ databases">
        <title>Plant Genome Project.</title>
        <authorList>
            <person name="Zhang R.-G."/>
        </authorList>
    </citation>
    <scope>NUCLEOTIDE SEQUENCE</scope>
    <source>
        <strain evidence="3">WSP0</strain>
        <tissue evidence="3">Leaf</tissue>
    </source>
</reference>
<evidence type="ECO:0000256" key="1">
    <source>
        <dbReference type="SAM" id="MobiDB-lite"/>
    </source>
</evidence>
<feature type="transmembrane region" description="Helical" evidence="2">
    <location>
        <begin position="112"/>
        <end position="130"/>
    </location>
</feature>
<keyword evidence="2" id="KW-0472">Membrane</keyword>
<evidence type="ECO:0000313" key="4">
    <source>
        <dbReference type="Proteomes" id="UP000823749"/>
    </source>
</evidence>
<dbReference type="AlphaFoldDB" id="A0AAV6HYM3"/>
<accession>A0AAV6HYM3</accession>
<comment type="caution">
    <text evidence="3">The sequence shown here is derived from an EMBL/GenBank/DDBJ whole genome shotgun (WGS) entry which is preliminary data.</text>
</comment>
<feature type="compositionally biased region" description="Polar residues" evidence="1">
    <location>
        <begin position="28"/>
        <end position="50"/>
    </location>
</feature>
<gene>
    <name evidence="3" type="ORF">RHGRI_033938</name>
</gene>
<sequence length="216" mass="23533">MFNECYTPTFANGETVFPHETPFVDISTSSGTPTSNAIPAATRTNANTPRSNANTQTSNANAPTSNVVQGRPKKKAKVDGNDASIHVAMENLLAQSNTAFNKIADAGNHDDHVYFVLVRATMMIMIITIWFMAYSVAVICPILYSVAGSCFVADLVLHAGHYCCCMLASFLLFECASCCSAAVMALAVVVFWFSEHFVLQFSLWCACYWLEHAAIF</sequence>
<feature type="region of interest" description="Disordered" evidence="1">
    <location>
        <begin position="28"/>
        <end position="73"/>
    </location>
</feature>
<dbReference type="EMBL" id="JACTNZ010000012">
    <property type="protein sequence ID" value="KAG5521536.1"/>
    <property type="molecule type" value="Genomic_DNA"/>
</dbReference>
<evidence type="ECO:0008006" key="5">
    <source>
        <dbReference type="Google" id="ProtNLM"/>
    </source>
</evidence>
<evidence type="ECO:0000256" key="2">
    <source>
        <dbReference type="SAM" id="Phobius"/>
    </source>
</evidence>